<dbReference type="PANTHER" id="PTHR30455">
    <property type="entry name" value="TRANSCRIPTIONAL REPRESSOR NRDR"/>
    <property type="match status" value="1"/>
</dbReference>
<dbReference type="InterPro" id="IPR055173">
    <property type="entry name" value="NrdR-like_N"/>
</dbReference>
<dbReference type="Pfam" id="PF22811">
    <property type="entry name" value="Zn_ribbon_NrdR"/>
    <property type="match status" value="1"/>
</dbReference>
<dbReference type="Proteomes" id="UP000278332">
    <property type="component" value="Unassembled WGS sequence"/>
</dbReference>
<dbReference type="NCBIfam" id="TIGR00244">
    <property type="entry name" value="transcriptional regulator NrdR"/>
    <property type="match status" value="1"/>
</dbReference>
<evidence type="ECO:0000256" key="4">
    <source>
        <dbReference type="ARBA" id="ARBA00022840"/>
    </source>
</evidence>
<dbReference type="PANTHER" id="PTHR30455:SF2">
    <property type="entry name" value="TRANSCRIPTIONAL REPRESSOR NRDR"/>
    <property type="match status" value="1"/>
</dbReference>
<name>A0A3M4WAE7_PSECI</name>
<keyword evidence="4 8" id="KW-0067">ATP-binding</keyword>
<dbReference type="PROSITE" id="PS51161">
    <property type="entry name" value="ATP_CONE"/>
    <property type="match status" value="1"/>
</dbReference>
<keyword evidence="3 8" id="KW-0863">Zinc-finger</keyword>
<gene>
    <name evidence="8" type="primary">nrdR</name>
    <name evidence="10" type="ORF">ALP84_100250</name>
</gene>
<evidence type="ECO:0000256" key="3">
    <source>
        <dbReference type="ARBA" id="ARBA00022771"/>
    </source>
</evidence>
<feature type="domain" description="ATP-cone" evidence="9">
    <location>
        <begin position="106"/>
        <end position="196"/>
    </location>
</feature>
<comment type="caution">
    <text evidence="10">The sequence shown here is derived from an EMBL/GenBank/DDBJ whole genome shotgun (WGS) entry which is preliminary data.</text>
</comment>
<dbReference type="InterPro" id="IPR003796">
    <property type="entry name" value="RNR_NrdR-like"/>
</dbReference>
<keyword evidence="2 8" id="KW-0547">Nucleotide-binding</keyword>
<feature type="zinc finger region" evidence="8">
    <location>
        <begin position="60"/>
        <end position="91"/>
    </location>
</feature>
<evidence type="ECO:0000259" key="9">
    <source>
        <dbReference type="PROSITE" id="PS51161"/>
    </source>
</evidence>
<dbReference type="InterPro" id="IPR005144">
    <property type="entry name" value="ATP-cone_dom"/>
</dbReference>
<dbReference type="Pfam" id="PF03477">
    <property type="entry name" value="ATP-cone"/>
    <property type="match status" value="1"/>
</dbReference>
<evidence type="ECO:0000256" key="6">
    <source>
        <dbReference type="ARBA" id="ARBA00023125"/>
    </source>
</evidence>
<dbReference type="GO" id="GO:0045892">
    <property type="term" value="P:negative regulation of DNA-templated transcription"/>
    <property type="evidence" value="ECO:0007669"/>
    <property type="project" value="UniProtKB-UniRule"/>
</dbReference>
<dbReference type="GO" id="GO:0005524">
    <property type="term" value="F:ATP binding"/>
    <property type="evidence" value="ECO:0007669"/>
    <property type="project" value="UniProtKB-UniRule"/>
</dbReference>
<comment type="similarity">
    <text evidence="8">Belongs to the NrdR family.</text>
</comment>
<keyword evidence="1 8" id="KW-0678">Repressor</keyword>
<dbReference type="EMBL" id="RBRY01000037">
    <property type="protein sequence ID" value="RMR60985.1"/>
    <property type="molecule type" value="Genomic_DNA"/>
</dbReference>
<dbReference type="HAMAP" id="MF_00440">
    <property type="entry name" value="NrdR"/>
    <property type="match status" value="1"/>
</dbReference>
<evidence type="ECO:0000256" key="7">
    <source>
        <dbReference type="ARBA" id="ARBA00023163"/>
    </source>
</evidence>
<keyword evidence="6 8" id="KW-0238">DNA-binding</keyword>
<keyword evidence="7 8" id="KW-0804">Transcription</keyword>
<evidence type="ECO:0000313" key="10">
    <source>
        <dbReference type="EMBL" id="RMR60985.1"/>
    </source>
</evidence>
<accession>A0A3M4WAE7</accession>
<evidence type="ECO:0000256" key="1">
    <source>
        <dbReference type="ARBA" id="ARBA00022491"/>
    </source>
</evidence>
<proteinExistence type="inferred from homology"/>
<protein>
    <recommendedName>
        <fullName evidence="8">Transcriptional repressor NrdR</fullName>
    </recommendedName>
</protein>
<dbReference type="GO" id="GO:0008270">
    <property type="term" value="F:zinc ion binding"/>
    <property type="evidence" value="ECO:0007669"/>
    <property type="project" value="UniProtKB-UniRule"/>
</dbReference>
<keyword evidence="8" id="KW-0862">Zinc</keyword>
<keyword evidence="8" id="KW-0479">Metal-binding</keyword>
<reference evidence="10 11" key="1">
    <citation type="submission" date="2018-08" db="EMBL/GenBank/DDBJ databases">
        <title>Recombination of ecologically and evolutionarily significant loci maintains genetic cohesion in the Pseudomonas syringae species complex.</title>
        <authorList>
            <person name="Dillon M."/>
            <person name="Thakur S."/>
            <person name="Almeida R.N.D."/>
            <person name="Weir B.S."/>
            <person name="Guttman D.S."/>
        </authorList>
    </citation>
    <scope>NUCLEOTIDE SEQUENCE [LARGE SCALE GENOMIC DNA]</scope>
    <source>
        <strain evidence="10 11">ICMP 6917</strain>
    </source>
</reference>
<keyword evidence="5 8" id="KW-0805">Transcription regulation</keyword>
<organism evidence="10 11">
    <name type="scientific">Pseudomonas cichorii</name>
    <dbReference type="NCBI Taxonomy" id="36746"/>
    <lineage>
        <taxon>Bacteria</taxon>
        <taxon>Pseudomonadati</taxon>
        <taxon>Pseudomonadota</taxon>
        <taxon>Gammaproteobacteria</taxon>
        <taxon>Pseudomonadales</taxon>
        <taxon>Pseudomonadaceae</taxon>
        <taxon>Pseudomonas</taxon>
    </lineage>
</organism>
<evidence type="ECO:0000256" key="5">
    <source>
        <dbReference type="ARBA" id="ARBA00023015"/>
    </source>
</evidence>
<sequence>MIKRPWCSITECRQFHIALMHFYNALTVCSRVRMLPESCLASGMRYHGAPHFLLPATMHCPFCGANDTKVIDSRLVAEGEQVRRRRECLACGERFTTFETAELVLPRLIKQDGSRQPFDEEKLRAGMQRALEKRPVSVERLEAALVHIKHKLRATGEREVKSLVVGELVMTELQKLDEVAYIRFASVYRRFQDLNEFREEIERLAREPGKE</sequence>
<evidence type="ECO:0000313" key="11">
    <source>
        <dbReference type="Proteomes" id="UP000278332"/>
    </source>
</evidence>
<comment type="cofactor">
    <cofactor evidence="8">
        <name>Zn(2+)</name>
        <dbReference type="ChEBI" id="CHEBI:29105"/>
    </cofactor>
    <text evidence="8">Binds 1 zinc ion.</text>
</comment>
<comment type="function">
    <text evidence="8">Negatively regulates transcription of bacterial ribonucleotide reductase nrd genes and operons by binding to NrdR-boxes.</text>
</comment>
<dbReference type="AlphaFoldDB" id="A0A3M4WAE7"/>
<evidence type="ECO:0000256" key="2">
    <source>
        <dbReference type="ARBA" id="ARBA00022741"/>
    </source>
</evidence>
<dbReference type="GO" id="GO:0003677">
    <property type="term" value="F:DNA binding"/>
    <property type="evidence" value="ECO:0007669"/>
    <property type="project" value="UniProtKB-KW"/>
</dbReference>
<evidence type="ECO:0000256" key="8">
    <source>
        <dbReference type="HAMAP-Rule" id="MF_00440"/>
    </source>
</evidence>